<dbReference type="PATRIC" id="fig|1357400.3.peg.1844"/>
<comment type="caution">
    <text evidence="1">The sequence shown here is derived from an EMBL/GenBank/DDBJ whole genome shotgun (WGS) entry which is preliminary data.</text>
</comment>
<dbReference type="EMBL" id="AZJI01000005">
    <property type="protein sequence ID" value="ETD23572.1"/>
    <property type="molecule type" value="Genomic_DNA"/>
</dbReference>
<name>V8C919_9HELI</name>
<proteinExistence type="predicted"/>
<evidence type="ECO:0000313" key="1">
    <source>
        <dbReference type="EMBL" id="ETD23572.1"/>
    </source>
</evidence>
<organism evidence="1 2">
    <name type="scientific">Helicobacter macacae MIT 99-5501</name>
    <dbReference type="NCBI Taxonomy" id="1357400"/>
    <lineage>
        <taxon>Bacteria</taxon>
        <taxon>Pseudomonadati</taxon>
        <taxon>Campylobacterota</taxon>
        <taxon>Epsilonproteobacteria</taxon>
        <taxon>Campylobacterales</taxon>
        <taxon>Helicobacteraceae</taxon>
        <taxon>Helicobacter</taxon>
    </lineage>
</organism>
<keyword evidence="2" id="KW-1185">Reference proteome</keyword>
<accession>V8C919</accession>
<sequence length="148" mass="17059">MKAKKKCKNCFKPRKDVLLGFHKKVKIGEDYPFEADSEQMPINPKINGHNGEVPHYLCIDSTNGKDYLHIGFIYDEGNKKGVKGKFMGQTITIKNARKLDFDFGKDSEIGNKAREKYADFDNPNTKKECKATECRNFWFGAYFFGDRI</sequence>
<dbReference type="RefSeq" id="WP_023928119.1">
    <property type="nucleotide sequence ID" value="NZ_KI669454.1"/>
</dbReference>
<protein>
    <submittedName>
        <fullName evidence="1">Uncharacterized protein</fullName>
    </submittedName>
</protein>
<dbReference type="OrthoDB" id="5328879at2"/>
<dbReference type="AlphaFoldDB" id="V8C919"/>
<gene>
    <name evidence="1" type="ORF">HMPREF2086_01377</name>
</gene>
<dbReference type="HOGENOM" id="CLU_1756324_0_0_7"/>
<evidence type="ECO:0000313" key="2">
    <source>
        <dbReference type="Proteomes" id="UP000018731"/>
    </source>
</evidence>
<reference evidence="1 2" key="1">
    <citation type="journal article" date="2014" name="Genome Announc.">
        <title>Draft genome sequences of six enterohepatic helicobacter species isolated from humans and one from rhesus macaques.</title>
        <authorList>
            <person name="Shen Z."/>
            <person name="Sheh A."/>
            <person name="Young S.K."/>
            <person name="Abouelliel A."/>
            <person name="Ward D.V."/>
            <person name="Earl A.M."/>
            <person name="Fox J.G."/>
        </authorList>
    </citation>
    <scope>NUCLEOTIDE SEQUENCE [LARGE SCALE GENOMIC DNA]</scope>
    <source>
        <strain evidence="1 2">MIT 99-5501</strain>
    </source>
</reference>
<dbReference type="Proteomes" id="UP000018731">
    <property type="component" value="Unassembled WGS sequence"/>
</dbReference>